<feature type="signal peptide" evidence="2">
    <location>
        <begin position="1"/>
        <end position="26"/>
    </location>
</feature>
<feature type="chain" id="PRO_5002650328" evidence="2">
    <location>
        <begin position="27"/>
        <end position="126"/>
    </location>
</feature>
<proteinExistence type="predicted"/>
<protein>
    <submittedName>
        <fullName evidence="3">Uncharacterized protein</fullName>
    </submittedName>
</protein>
<reference evidence="3 4" key="1">
    <citation type="journal article" date="2005" name="PLoS Biol.">
        <title>The genomes of Oryza sativa: a history of duplications.</title>
        <authorList>
            <person name="Yu J."/>
            <person name="Wang J."/>
            <person name="Lin W."/>
            <person name="Li S."/>
            <person name="Li H."/>
            <person name="Zhou J."/>
            <person name="Ni P."/>
            <person name="Dong W."/>
            <person name="Hu S."/>
            <person name="Zeng C."/>
            <person name="Zhang J."/>
            <person name="Zhang Y."/>
            <person name="Li R."/>
            <person name="Xu Z."/>
            <person name="Li S."/>
            <person name="Li X."/>
            <person name="Zheng H."/>
            <person name="Cong L."/>
            <person name="Lin L."/>
            <person name="Yin J."/>
            <person name="Geng J."/>
            <person name="Li G."/>
            <person name="Shi J."/>
            <person name="Liu J."/>
            <person name="Lv H."/>
            <person name="Li J."/>
            <person name="Wang J."/>
            <person name="Deng Y."/>
            <person name="Ran L."/>
            <person name="Shi X."/>
            <person name="Wang X."/>
            <person name="Wu Q."/>
            <person name="Li C."/>
            <person name="Ren X."/>
            <person name="Wang J."/>
            <person name="Wang X."/>
            <person name="Li D."/>
            <person name="Liu D."/>
            <person name="Zhang X."/>
            <person name="Ji Z."/>
            <person name="Zhao W."/>
            <person name="Sun Y."/>
            <person name="Zhang Z."/>
            <person name="Bao J."/>
            <person name="Han Y."/>
            <person name="Dong L."/>
            <person name="Ji J."/>
            <person name="Chen P."/>
            <person name="Wu S."/>
            <person name="Liu J."/>
            <person name="Xiao Y."/>
            <person name="Bu D."/>
            <person name="Tan J."/>
            <person name="Yang L."/>
            <person name="Ye C."/>
            <person name="Zhang J."/>
            <person name="Xu J."/>
            <person name="Zhou Y."/>
            <person name="Yu Y."/>
            <person name="Zhang B."/>
            <person name="Zhuang S."/>
            <person name="Wei H."/>
            <person name="Liu B."/>
            <person name="Lei M."/>
            <person name="Yu H."/>
            <person name="Li Y."/>
            <person name="Xu H."/>
            <person name="Wei S."/>
            <person name="He X."/>
            <person name="Fang L."/>
            <person name="Zhang Z."/>
            <person name="Zhang Y."/>
            <person name="Huang X."/>
            <person name="Su Z."/>
            <person name="Tong W."/>
            <person name="Li J."/>
            <person name="Tong Z."/>
            <person name="Li S."/>
            <person name="Ye J."/>
            <person name="Wang L."/>
            <person name="Fang L."/>
            <person name="Lei T."/>
            <person name="Chen C."/>
            <person name="Chen H."/>
            <person name="Xu Z."/>
            <person name="Li H."/>
            <person name="Huang H."/>
            <person name="Zhang F."/>
            <person name="Xu H."/>
            <person name="Li N."/>
            <person name="Zhao C."/>
            <person name="Li S."/>
            <person name="Dong L."/>
            <person name="Huang Y."/>
            <person name="Li L."/>
            <person name="Xi Y."/>
            <person name="Qi Q."/>
            <person name="Li W."/>
            <person name="Zhang B."/>
            <person name="Hu W."/>
            <person name="Zhang Y."/>
            <person name="Tian X."/>
            <person name="Jiao Y."/>
            <person name="Liang X."/>
            <person name="Jin J."/>
            <person name="Gao L."/>
            <person name="Zheng W."/>
            <person name="Hao B."/>
            <person name="Liu S."/>
            <person name="Wang W."/>
            <person name="Yuan L."/>
            <person name="Cao M."/>
            <person name="McDermott J."/>
            <person name="Samudrala R."/>
            <person name="Wang J."/>
            <person name="Wong G.K."/>
            <person name="Yang H."/>
        </authorList>
    </citation>
    <scope>NUCLEOTIDE SEQUENCE [LARGE SCALE GENOMIC DNA]</scope>
    <source>
        <strain evidence="4">cv. 93-11</strain>
    </source>
</reference>
<evidence type="ECO:0000313" key="4">
    <source>
        <dbReference type="Proteomes" id="UP000007015"/>
    </source>
</evidence>
<accession>A2YEK7</accession>
<feature type="compositionally biased region" description="Gly residues" evidence="1">
    <location>
        <begin position="59"/>
        <end position="68"/>
    </location>
</feature>
<dbReference type="EMBL" id="CM000131">
    <property type="protein sequence ID" value="EAZ01518.1"/>
    <property type="molecule type" value="Genomic_DNA"/>
</dbReference>
<dbReference type="Gramene" id="BGIOSGA023181-TA">
    <property type="protein sequence ID" value="BGIOSGA023181-PA"/>
    <property type="gene ID" value="BGIOSGA023181"/>
</dbReference>
<evidence type="ECO:0000313" key="3">
    <source>
        <dbReference type="EMBL" id="EAZ01518.1"/>
    </source>
</evidence>
<feature type="region of interest" description="Disordered" evidence="1">
    <location>
        <begin position="35"/>
        <end position="73"/>
    </location>
</feature>
<gene>
    <name evidence="3" type="ORF">OsI_23553</name>
</gene>
<feature type="compositionally biased region" description="Basic and acidic residues" evidence="1">
    <location>
        <begin position="45"/>
        <end position="54"/>
    </location>
</feature>
<name>A2YEK7_ORYSI</name>
<dbReference type="AlphaFoldDB" id="A2YEK7"/>
<keyword evidence="2" id="KW-0732">Signal</keyword>
<dbReference type="PROSITE" id="PS51257">
    <property type="entry name" value="PROKAR_LIPOPROTEIN"/>
    <property type="match status" value="1"/>
</dbReference>
<evidence type="ECO:0000256" key="1">
    <source>
        <dbReference type="SAM" id="MobiDB-lite"/>
    </source>
</evidence>
<organism evidence="3 4">
    <name type="scientific">Oryza sativa subsp. indica</name>
    <name type="common">Rice</name>
    <dbReference type="NCBI Taxonomy" id="39946"/>
    <lineage>
        <taxon>Eukaryota</taxon>
        <taxon>Viridiplantae</taxon>
        <taxon>Streptophyta</taxon>
        <taxon>Embryophyta</taxon>
        <taxon>Tracheophyta</taxon>
        <taxon>Spermatophyta</taxon>
        <taxon>Magnoliopsida</taxon>
        <taxon>Liliopsida</taxon>
        <taxon>Poales</taxon>
        <taxon>Poaceae</taxon>
        <taxon>BOP clade</taxon>
        <taxon>Oryzoideae</taxon>
        <taxon>Oryzeae</taxon>
        <taxon>Oryzinae</taxon>
        <taxon>Oryza</taxon>
        <taxon>Oryza sativa</taxon>
    </lineage>
</organism>
<dbReference type="Proteomes" id="UP000007015">
    <property type="component" value="Chromosome 6"/>
</dbReference>
<sequence>MATFNGRTSLLATLVVVVSAVIMACSVDVCHGAREGAFSRPDPAPADHRPKDDDVYVPGGVGEGGYGPRGPCYDPLIPGHGGGLIPIRPDLPAPGYGRGRYPCFRPLPYHPTPPLPPPQNGDTPPP</sequence>
<keyword evidence="4" id="KW-1185">Reference proteome</keyword>
<evidence type="ECO:0000256" key="2">
    <source>
        <dbReference type="SAM" id="SignalP"/>
    </source>
</evidence>
<dbReference type="HOGENOM" id="CLU_2137687_0_0_1"/>
<feature type="region of interest" description="Disordered" evidence="1">
    <location>
        <begin position="107"/>
        <end position="126"/>
    </location>
</feature>
<feature type="compositionally biased region" description="Pro residues" evidence="1">
    <location>
        <begin position="108"/>
        <end position="126"/>
    </location>
</feature>
<dbReference type="OMA" id="VCHGARE"/>